<dbReference type="AlphaFoldDB" id="A0A0F9C3P9"/>
<proteinExistence type="predicted"/>
<comment type="caution">
    <text evidence="1">The sequence shown here is derived from an EMBL/GenBank/DDBJ whole genome shotgun (WGS) entry which is preliminary data.</text>
</comment>
<reference evidence="1" key="1">
    <citation type="journal article" date="2015" name="Nature">
        <title>Complex archaea that bridge the gap between prokaryotes and eukaryotes.</title>
        <authorList>
            <person name="Spang A."/>
            <person name="Saw J.H."/>
            <person name="Jorgensen S.L."/>
            <person name="Zaremba-Niedzwiedzka K."/>
            <person name="Martijn J."/>
            <person name="Lind A.E."/>
            <person name="van Eijk R."/>
            <person name="Schleper C."/>
            <person name="Guy L."/>
            <person name="Ettema T.J."/>
        </authorList>
    </citation>
    <scope>NUCLEOTIDE SEQUENCE</scope>
</reference>
<name>A0A0F9C3P9_9ZZZZ</name>
<sequence length="85" mass="9448">MRLGHKVTGIKNTISIWLDYSYKTTAKAMYCLGCGYAVLQYYDNVKMAVPGEGPKDPNSKPIMTIQCKNAQCKMKYDVFIGASNA</sequence>
<gene>
    <name evidence="1" type="ORF">LCGC14_2371130</name>
</gene>
<protein>
    <submittedName>
        <fullName evidence="1">Uncharacterized protein</fullName>
    </submittedName>
</protein>
<organism evidence="1">
    <name type="scientific">marine sediment metagenome</name>
    <dbReference type="NCBI Taxonomy" id="412755"/>
    <lineage>
        <taxon>unclassified sequences</taxon>
        <taxon>metagenomes</taxon>
        <taxon>ecological metagenomes</taxon>
    </lineage>
</organism>
<accession>A0A0F9C3P9</accession>
<evidence type="ECO:0000313" key="1">
    <source>
        <dbReference type="EMBL" id="KKL28839.1"/>
    </source>
</evidence>
<dbReference type="EMBL" id="LAZR01034953">
    <property type="protein sequence ID" value="KKL28839.1"/>
    <property type="molecule type" value="Genomic_DNA"/>
</dbReference>